<dbReference type="GO" id="GO:0047617">
    <property type="term" value="F:fatty acyl-CoA hydrolase activity"/>
    <property type="evidence" value="ECO:0007669"/>
    <property type="project" value="TreeGrafter"/>
</dbReference>
<name>A0A1L4D505_9BACT</name>
<evidence type="ECO:0000313" key="3">
    <source>
        <dbReference type="EMBL" id="APJ05295.1"/>
    </source>
</evidence>
<accession>A0A1L4D505</accession>
<geneLocation type="plasmid" evidence="4">
    <name>pnonnen2</name>
</geneLocation>
<dbReference type="AlphaFoldDB" id="A0A1L4D505"/>
<dbReference type="Gene3D" id="3.10.129.10">
    <property type="entry name" value="Hotdog Thioesterase"/>
    <property type="match status" value="1"/>
</dbReference>
<evidence type="ECO:0000256" key="2">
    <source>
        <dbReference type="ARBA" id="ARBA00022801"/>
    </source>
</evidence>
<dbReference type="KEGG" id="saqi:AXG55_14835"/>
<proteinExistence type="inferred from homology"/>
<reference evidence="3 4" key="1">
    <citation type="submission" date="2016-10" db="EMBL/GenBank/DDBJ databases">
        <title>Silvanigrella aquatica sp. nov., isolated from a freshwater lake located in the Black Forest, Germany, description of Silvanigrellaceae fam. nov., Silvanigrellales ord. nov., reclassification of the order Bdellovibrionales in the class Oligoflexia, reclassification of the families Bacteriovoracaceae and Halobacteriovoraceae in the new order Bacteriovoracales ord. nov., and reclassification of the family Pseudobacteriovoracaceae in the order Oligoflexiales.</title>
        <authorList>
            <person name="Hahn M.W."/>
            <person name="Schmidt J."/>
            <person name="Koll U."/>
            <person name="Rohde M."/>
            <person name="Verbag S."/>
            <person name="Pitt A."/>
            <person name="Nakai R."/>
            <person name="Naganuma T."/>
            <person name="Lang E."/>
        </authorList>
    </citation>
    <scope>NUCLEOTIDE SEQUENCE [LARGE SCALE GENOMIC DNA]</scope>
    <source>
        <strain evidence="3 4">MWH-Nonnen-W8red</strain>
        <plasmid evidence="4">Plasmid pnonnen2</plasmid>
    </source>
</reference>
<evidence type="ECO:0000256" key="1">
    <source>
        <dbReference type="ARBA" id="ARBA00005953"/>
    </source>
</evidence>
<dbReference type="PANTHER" id="PTHR31793:SF27">
    <property type="entry name" value="NOVEL THIOESTERASE SUPERFAMILY DOMAIN AND SAPOSIN A-TYPE DOMAIN CONTAINING PROTEIN (0610012H03RIK)"/>
    <property type="match status" value="1"/>
</dbReference>
<comment type="similarity">
    <text evidence="1">Belongs to the 4-hydroxybenzoyl-CoA thioesterase family.</text>
</comment>
<dbReference type="CDD" id="cd00586">
    <property type="entry name" value="4HBT"/>
    <property type="match status" value="1"/>
</dbReference>
<keyword evidence="2" id="KW-0378">Hydrolase</keyword>
<evidence type="ECO:0000313" key="4">
    <source>
        <dbReference type="Proteomes" id="UP000184731"/>
    </source>
</evidence>
<keyword evidence="3" id="KW-0614">Plasmid</keyword>
<dbReference type="Pfam" id="PF13279">
    <property type="entry name" value="4HBT_2"/>
    <property type="match status" value="1"/>
</dbReference>
<dbReference type="Proteomes" id="UP000184731">
    <property type="component" value="Plasmid pnonnen2"/>
</dbReference>
<organism evidence="3 4">
    <name type="scientific">Silvanigrella aquatica</name>
    <dbReference type="NCBI Taxonomy" id="1915309"/>
    <lineage>
        <taxon>Bacteria</taxon>
        <taxon>Pseudomonadati</taxon>
        <taxon>Bdellovibrionota</taxon>
        <taxon>Oligoflexia</taxon>
        <taxon>Silvanigrellales</taxon>
        <taxon>Silvanigrellaceae</taxon>
        <taxon>Silvanigrella</taxon>
    </lineage>
</organism>
<dbReference type="EMBL" id="CP017836">
    <property type="protein sequence ID" value="APJ05295.1"/>
    <property type="molecule type" value="Genomic_DNA"/>
</dbReference>
<keyword evidence="4" id="KW-1185">Reference proteome</keyword>
<protein>
    <recommendedName>
        <fullName evidence="5">Thioesterase</fullName>
    </recommendedName>
</protein>
<dbReference type="OrthoDB" id="9799036at2"/>
<dbReference type="PANTHER" id="PTHR31793">
    <property type="entry name" value="4-HYDROXYBENZOYL-COA THIOESTERASE FAMILY MEMBER"/>
    <property type="match status" value="1"/>
</dbReference>
<gene>
    <name evidence="3" type="ORF">AXG55_14835</name>
</gene>
<dbReference type="InterPro" id="IPR050563">
    <property type="entry name" value="4-hydroxybenzoyl-CoA_TE"/>
</dbReference>
<dbReference type="SUPFAM" id="SSF54637">
    <property type="entry name" value="Thioesterase/thiol ester dehydrase-isomerase"/>
    <property type="match status" value="1"/>
</dbReference>
<evidence type="ECO:0008006" key="5">
    <source>
        <dbReference type="Google" id="ProtNLM"/>
    </source>
</evidence>
<dbReference type="InterPro" id="IPR029069">
    <property type="entry name" value="HotDog_dom_sf"/>
</dbReference>
<sequence>MENKSLLNTIQVNIKWTDLDPYNHLNNSKYFDFMTEARAKLFWEYSLSSKTQLILHECNILFKKPYHYPNKIILEQYTNKIDGASFDLKYIFKSPDNNELIHAEAIVKMVTFDPEKNRVCRVPKEIVNILENKNET</sequence>
<dbReference type="RefSeq" id="WP_148698959.1">
    <property type="nucleotide sequence ID" value="NZ_CP017836.1"/>
</dbReference>